<feature type="region of interest" description="Disordered" evidence="1">
    <location>
        <begin position="97"/>
        <end position="164"/>
    </location>
</feature>
<reference evidence="4 5" key="1">
    <citation type="submission" date="2020-07" db="EMBL/GenBank/DDBJ databases">
        <title>Comparative genomics of pyrophilous fungi reveals a link between fire events and developmental genes.</title>
        <authorList>
            <consortium name="DOE Joint Genome Institute"/>
            <person name="Steindorff A.S."/>
            <person name="Carver A."/>
            <person name="Calhoun S."/>
            <person name="Stillman K."/>
            <person name="Liu H."/>
            <person name="Lipzen A."/>
            <person name="Pangilinan J."/>
            <person name="Labutti K."/>
            <person name="Bruns T.D."/>
            <person name="Grigoriev I.V."/>
        </authorList>
    </citation>
    <scope>NUCLEOTIDE SEQUENCE [LARGE SCALE GENOMIC DNA]</scope>
    <source>
        <strain evidence="4 5">CBS 144469</strain>
    </source>
</reference>
<dbReference type="OrthoDB" id="3119775at2759"/>
<feature type="compositionally biased region" description="Basic and acidic residues" evidence="1">
    <location>
        <begin position="133"/>
        <end position="149"/>
    </location>
</feature>
<dbReference type="EMBL" id="JACGCI010000017">
    <property type="protein sequence ID" value="KAF6758864.1"/>
    <property type="molecule type" value="Genomic_DNA"/>
</dbReference>
<dbReference type="EMBL" id="JACGCI010000017">
    <property type="protein sequence ID" value="KAF6758868.1"/>
    <property type="molecule type" value="Genomic_DNA"/>
</dbReference>
<dbReference type="AlphaFoldDB" id="A0A8H6M7M7"/>
<comment type="caution">
    <text evidence="4">The sequence shown here is derived from an EMBL/GenBank/DDBJ whole genome shotgun (WGS) entry which is preliminary data.</text>
</comment>
<protein>
    <submittedName>
        <fullName evidence="4">Uncharacterized protein</fullName>
    </submittedName>
</protein>
<name>A0A8H6M7M7_9AGAR</name>
<evidence type="ECO:0000313" key="4">
    <source>
        <dbReference type="EMBL" id="KAF6758868.1"/>
    </source>
</evidence>
<evidence type="ECO:0000313" key="2">
    <source>
        <dbReference type="EMBL" id="KAF6758860.1"/>
    </source>
</evidence>
<organism evidence="4 5">
    <name type="scientific">Ephemerocybe angulata</name>
    <dbReference type="NCBI Taxonomy" id="980116"/>
    <lineage>
        <taxon>Eukaryota</taxon>
        <taxon>Fungi</taxon>
        <taxon>Dikarya</taxon>
        <taxon>Basidiomycota</taxon>
        <taxon>Agaricomycotina</taxon>
        <taxon>Agaricomycetes</taxon>
        <taxon>Agaricomycetidae</taxon>
        <taxon>Agaricales</taxon>
        <taxon>Agaricineae</taxon>
        <taxon>Psathyrellaceae</taxon>
        <taxon>Ephemerocybe</taxon>
    </lineage>
</organism>
<evidence type="ECO:0000313" key="5">
    <source>
        <dbReference type="Proteomes" id="UP000521943"/>
    </source>
</evidence>
<proteinExistence type="predicted"/>
<evidence type="ECO:0000256" key="1">
    <source>
        <dbReference type="SAM" id="MobiDB-lite"/>
    </source>
</evidence>
<accession>A0A8H6M7M7</accession>
<gene>
    <name evidence="2" type="ORF">DFP72DRAFT_162860</name>
    <name evidence="3" type="ORF">DFP72DRAFT_162948</name>
    <name evidence="4" type="ORF">DFP72DRAFT_163023</name>
</gene>
<sequence>MSNSGEAARIAGRSLRLYNSFARGFAATSATAPRSRPAPQSKEHADALLHRRMGREGRGWELGNVVGRSRSAWTRHRTEGRRIHPLHLRIYSPLPFDGTTPNIEKTKRRHSAHTSTPREGRPSTRLARRRNRERAPRVHVSKDACEARGQRHGPLHGLGWVREV</sequence>
<dbReference type="EMBL" id="JACGCI010000017">
    <property type="protein sequence ID" value="KAF6758860.1"/>
    <property type="molecule type" value="Genomic_DNA"/>
</dbReference>
<evidence type="ECO:0000313" key="3">
    <source>
        <dbReference type="EMBL" id="KAF6758864.1"/>
    </source>
</evidence>
<keyword evidence="5" id="KW-1185">Reference proteome</keyword>
<dbReference type="Proteomes" id="UP000521943">
    <property type="component" value="Unassembled WGS sequence"/>
</dbReference>